<dbReference type="InterPro" id="IPR014752">
    <property type="entry name" value="Arrestin-like_C"/>
</dbReference>
<evidence type="ECO:0008006" key="4">
    <source>
        <dbReference type="Google" id="ProtNLM"/>
    </source>
</evidence>
<reference evidence="2" key="1">
    <citation type="submission" date="2021-03" db="EMBL/GenBank/DDBJ databases">
        <authorList>
            <person name="Tagirdzhanova G."/>
        </authorList>
    </citation>
    <scope>NUCLEOTIDE SEQUENCE</scope>
</reference>
<dbReference type="Gene3D" id="2.60.40.640">
    <property type="match status" value="1"/>
</dbReference>
<name>A0A8H3FN26_9LECA</name>
<keyword evidence="1" id="KW-0472">Membrane</keyword>
<dbReference type="OrthoDB" id="2283785at2759"/>
<proteinExistence type="predicted"/>
<dbReference type="Proteomes" id="UP000664203">
    <property type="component" value="Unassembled WGS sequence"/>
</dbReference>
<accession>A0A8H3FN26</accession>
<gene>
    <name evidence="2" type="ORF">ALECFALPRED_004236</name>
</gene>
<keyword evidence="1" id="KW-0812">Transmembrane</keyword>
<feature type="transmembrane region" description="Helical" evidence="1">
    <location>
        <begin position="390"/>
        <end position="411"/>
    </location>
</feature>
<evidence type="ECO:0000313" key="2">
    <source>
        <dbReference type="EMBL" id="CAF9929051.1"/>
    </source>
</evidence>
<keyword evidence="1" id="KW-1133">Transmembrane helix</keyword>
<evidence type="ECO:0000256" key="1">
    <source>
        <dbReference type="SAM" id="Phobius"/>
    </source>
</evidence>
<dbReference type="AlphaFoldDB" id="A0A8H3FN26"/>
<comment type="caution">
    <text evidence="2">The sequence shown here is derived from an EMBL/GenBank/DDBJ whole genome shotgun (WGS) entry which is preliminary data.</text>
</comment>
<organism evidence="2 3">
    <name type="scientific">Alectoria fallacina</name>
    <dbReference type="NCBI Taxonomy" id="1903189"/>
    <lineage>
        <taxon>Eukaryota</taxon>
        <taxon>Fungi</taxon>
        <taxon>Dikarya</taxon>
        <taxon>Ascomycota</taxon>
        <taxon>Pezizomycotina</taxon>
        <taxon>Lecanoromycetes</taxon>
        <taxon>OSLEUM clade</taxon>
        <taxon>Lecanoromycetidae</taxon>
        <taxon>Lecanorales</taxon>
        <taxon>Lecanorineae</taxon>
        <taxon>Parmeliaceae</taxon>
        <taxon>Alectoria</taxon>
    </lineage>
</organism>
<keyword evidence="3" id="KW-1185">Reference proteome</keyword>
<sequence>MYNFTTISKPRFGKARSATPSQPTKVTLTITLEHLDNFSVPKTFATGDEVGGYVSMEMPEPTEFDAVSINLEGTATTFMRPPLLSPGGSNRDHKRSETFLTLQEPVGRSELRRVRTMDVGWFYQIPFRFEVPLDQRKPAKWQEDLRESVRKAQLMLPPSYEKNSVPSTAPNMASISYCIKAKLLRNDTATPLGETPRVITLGETSRVIRIVPIVKEEPLLPNCSSLGKESNAAATAYLEGKAWTGSQGKMEMEMAQPKSLCVPVSIGYDTCQKESVGTRAEMRLRFEPIEVNGVPPKLTQITANLRAATRVSSNSMSDCPYRIGNRADGTYDGLSIETIPLVGGTVHQVKWQRDLTGHNQDTMSSDKPGGHRYLTTVLPLHLVLPLKKQYLPTFHLSLISHFYVLILVLSFRMHGEAMSPKKESMRLEVPIQVSSELFVNRESHFSDDSDGDGS</sequence>
<protein>
    <recommendedName>
        <fullName evidence="4">Arrestin-like N-terminal domain-containing protein</fullName>
    </recommendedName>
</protein>
<evidence type="ECO:0000313" key="3">
    <source>
        <dbReference type="Proteomes" id="UP000664203"/>
    </source>
</evidence>
<dbReference type="EMBL" id="CAJPDR010000262">
    <property type="protein sequence ID" value="CAF9929051.1"/>
    <property type="molecule type" value="Genomic_DNA"/>
</dbReference>